<dbReference type="EMBL" id="JAUEDM010000007">
    <property type="protein sequence ID" value="KAK3313599.1"/>
    <property type="molecule type" value="Genomic_DNA"/>
</dbReference>
<accession>A0AAE0HVE3</accession>
<dbReference type="InterPro" id="IPR003819">
    <property type="entry name" value="TauD/TfdA-like"/>
</dbReference>
<dbReference type="PANTHER" id="PTHR10696">
    <property type="entry name" value="GAMMA-BUTYROBETAINE HYDROXYLASE-RELATED"/>
    <property type="match status" value="1"/>
</dbReference>
<evidence type="ECO:0000313" key="4">
    <source>
        <dbReference type="EMBL" id="KAK3313599.1"/>
    </source>
</evidence>
<dbReference type="Gene3D" id="3.60.130.10">
    <property type="entry name" value="Clavaminate synthase-like"/>
    <property type="match status" value="1"/>
</dbReference>
<dbReference type="Pfam" id="PF02668">
    <property type="entry name" value="TauD"/>
    <property type="match status" value="1"/>
</dbReference>
<gene>
    <name evidence="4" type="ORF">B0H66DRAFT_566585</name>
</gene>
<dbReference type="PANTHER" id="PTHR10696:SF54">
    <property type="entry name" value="FAMILY OXIDOREDUCTASE, PUTATIVE (AFU_ORTHOLOGUE AFUA_4G13850)-RELATED"/>
    <property type="match status" value="1"/>
</dbReference>
<feature type="compositionally biased region" description="Polar residues" evidence="2">
    <location>
        <begin position="46"/>
        <end position="67"/>
    </location>
</feature>
<evidence type="ECO:0000313" key="5">
    <source>
        <dbReference type="Proteomes" id="UP001283341"/>
    </source>
</evidence>
<name>A0AAE0HVE3_9PEZI</name>
<evidence type="ECO:0000256" key="2">
    <source>
        <dbReference type="SAM" id="MobiDB-lite"/>
    </source>
</evidence>
<comment type="caution">
    <text evidence="4">The sequence shown here is derived from an EMBL/GenBank/DDBJ whole genome shotgun (WGS) entry which is preliminary data.</text>
</comment>
<dbReference type="InterPro" id="IPR050411">
    <property type="entry name" value="AlphaKG_dependent_hydroxylases"/>
</dbReference>
<dbReference type="AlphaFoldDB" id="A0AAE0HVE3"/>
<sequence>MGPTLVYHAPAEQLPHLRKRFSTPGVVTSTRSGWISPRRAEDRHSTNSGASTSSKRYAASQRPSTPASAFPDIEWDPSLETYLSRVEKLASLRESLPQAVPDGFPTTIESARTWQGADFEDDCTYVYSLSADDLDEIDTALQAFKEQFASYPSPELITPETFPLPNLASKLTHVSHVIHTGQGFFVIRGLDPHRYPPLERVLAYVGVTSYIGRTRACQDAGGSRLIHIKDRGMAFPGAEMRQAPYSNVQQPFHTDACDILVMYVQELAAEGGHFKLASSAKIYNDIAATRPDVIHTLAADEWIFDKFSSDGPPAWEVRPILLPFGPAHGPSFFYSRRPLTGSPVAPHTPGVPPMTERQAEALDMVHFTAVENQLSLKARRGDIIVVNNLAVMHARDTFVDDVSDDSKRRHVLRLWLRNEELQWPKPDAIKPILDLKYDADSPWCRDSLWHLEPPTLPERLLARRFTCS</sequence>
<feature type="region of interest" description="Disordered" evidence="2">
    <location>
        <begin position="20"/>
        <end position="72"/>
    </location>
</feature>
<dbReference type="GO" id="GO:0016491">
    <property type="term" value="F:oxidoreductase activity"/>
    <property type="evidence" value="ECO:0007669"/>
    <property type="project" value="UniProtKB-KW"/>
</dbReference>
<dbReference type="Proteomes" id="UP001283341">
    <property type="component" value="Unassembled WGS sequence"/>
</dbReference>
<evidence type="ECO:0000256" key="1">
    <source>
        <dbReference type="ARBA" id="ARBA00023002"/>
    </source>
</evidence>
<protein>
    <recommendedName>
        <fullName evidence="3">TauD/TfdA-like domain-containing protein</fullName>
    </recommendedName>
</protein>
<dbReference type="SUPFAM" id="SSF51197">
    <property type="entry name" value="Clavaminate synthase-like"/>
    <property type="match status" value="1"/>
</dbReference>
<reference evidence="4" key="2">
    <citation type="submission" date="2023-06" db="EMBL/GenBank/DDBJ databases">
        <authorList>
            <consortium name="Lawrence Berkeley National Laboratory"/>
            <person name="Haridas S."/>
            <person name="Hensen N."/>
            <person name="Bonometti L."/>
            <person name="Westerberg I."/>
            <person name="Brannstrom I.O."/>
            <person name="Guillou S."/>
            <person name="Cros-Aarteil S."/>
            <person name="Calhoun S."/>
            <person name="Kuo A."/>
            <person name="Mondo S."/>
            <person name="Pangilinan J."/>
            <person name="Riley R."/>
            <person name="Labutti K."/>
            <person name="Andreopoulos B."/>
            <person name="Lipzen A."/>
            <person name="Chen C."/>
            <person name="Yanf M."/>
            <person name="Daum C."/>
            <person name="Ng V."/>
            <person name="Clum A."/>
            <person name="Steindorff A."/>
            <person name="Ohm R."/>
            <person name="Martin F."/>
            <person name="Silar P."/>
            <person name="Natvig D."/>
            <person name="Lalanne C."/>
            <person name="Gautier V."/>
            <person name="Ament-Velasquez S.L."/>
            <person name="Kruys A."/>
            <person name="Hutchinson M.I."/>
            <person name="Powell A.J."/>
            <person name="Barry K."/>
            <person name="Miller A.N."/>
            <person name="Grigoriev I.V."/>
            <person name="Debuchy R."/>
            <person name="Gladieux P."/>
            <person name="Thoren M.H."/>
            <person name="Johannesson H."/>
        </authorList>
    </citation>
    <scope>NUCLEOTIDE SEQUENCE</scope>
    <source>
        <strain evidence="4">CBS 118394</strain>
    </source>
</reference>
<dbReference type="InterPro" id="IPR042098">
    <property type="entry name" value="TauD-like_sf"/>
</dbReference>
<reference evidence="4" key="1">
    <citation type="journal article" date="2023" name="Mol. Phylogenet. Evol.">
        <title>Genome-scale phylogeny and comparative genomics of the fungal order Sordariales.</title>
        <authorList>
            <person name="Hensen N."/>
            <person name="Bonometti L."/>
            <person name="Westerberg I."/>
            <person name="Brannstrom I.O."/>
            <person name="Guillou S."/>
            <person name="Cros-Aarteil S."/>
            <person name="Calhoun S."/>
            <person name="Haridas S."/>
            <person name="Kuo A."/>
            <person name="Mondo S."/>
            <person name="Pangilinan J."/>
            <person name="Riley R."/>
            <person name="LaButti K."/>
            <person name="Andreopoulos B."/>
            <person name="Lipzen A."/>
            <person name="Chen C."/>
            <person name="Yan M."/>
            <person name="Daum C."/>
            <person name="Ng V."/>
            <person name="Clum A."/>
            <person name="Steindorff A."/>
            <person name="Ohm R.A."/>
            <person name="Martin F."/>
            <person name="Silar P."/>
            <person name="Natvig D.O."/>
            <person name="Lalanne C."/>
            <person name="Gautier V."/>
            <person name="Ament-Velasquez S.L."/>
            <person name="Kruys A."/>
            <person name="Hutchinson M.I."/>
            <person name="Powell A.J."/>
            <person name="Barry K."/>
            <person name="Miller A.N."/>
            <person name="Grigoriev I.V."/>
            <person name="Debuchy R."/>
            <person name="Gladieux P."/>
            <person name="Hiltunen Thoren M."/>
            <person name="Johannesson H."/>
        </authorList>
    </citation>
    <scope>NUCLEOTIDE SEQUENCE</scope>
    <source>
        <strain evidence="4">CBS 118394</strain>
    </source>
</reference>
<evidence type="ECO:0000259" key="3">
    <source>
        <dbReference type="Pfam" id="PF02668"/>
    </source>
</evidence>
<proteinExistence type="predicted"/>
<feature type="domain" description="TauD/TfdA-like" evidence="3">
    <location>
        <begin position="151"/>
        <end position="415"/>
    </location>
</feature>
<organism evidence="4 5">
    <name type="scientific">Apodospora peruviana</name>
    <dbReference type="NCBI Taxonomy" id="516989"/>
    <lineage>
        <taxon>Eukaryota</taxon>
        <taxon>Fungi</taxon>
        <taxon>Dikarya</taxon>
        <taxon>Ascomycota</taxon>
        <taxon>Pezizomycotina</taxon>
        <taxon>Sordariomycetes</taxon>
        <taxon>Sordariomycetidae</taxon>
        <taxon>Sordariales</taxon>
        <taxon>Lasiosphaeriaceae</taxon>
        <taxon>Apodospora</taxon>
    </lineage>
</organism>
<keyword evidence="1" id="KW-0560">Oxidoreductase</keyword>
<keyword evidence="5" id="KW-1185">Reference proteome</keyword>